<proteinExistence type="predicted"/>
<reference evidence="3" key="1">
    <citation type="journal article" date="2012" name="PLoS Genet.">
        <title>The genomes of the fungal plant pathogens Cladosporium fulvum and Dothistroma septosporum reveal adaptation to different hosts and lifestyles but also signatures of common ancestry.</title>
        <authorList>
            <person name="de Wit P.J.G.M."/>
            <person name="van der Burgt A."/>
            <person name="Oekmen B."/>
            <person name="Stergiopoulos I."/>
            <person name="Abd-Elsalam K.A."/>
            <person name="Aerts A.L."/>
            <person name="Bahkali A.H."/>
            <person name="Beenen H.G."/>
            <person name="Chettri P."/>
            <person name="Cox M.P."/>
            <person name="Datema E."/>
            <person name="de Vries R.P."/>
            <person name="Dhillon B."/>
            <person name="Ganley A.R."/>
            <person name="Griffiths S.A."/>
            <person name="Guo Y."/>
            <person name="Hamelin R.C."/>
            <person name="Henrissat B."/>
            <person name="Kabir M.S."/>
            <person name="Jashni M.K."/>
            <person name="Kema G."/>
            <person name="Klaubauf S."/>
            <person name="Lapidus A."/>
            <person name="Levasseur A."/>
            <person name="Lindquist E."/>
            <person name="Mehrabi R."/>
            <person name="Ohm R.A."/>
            <person name="Owen T.J."/>
            <person name="Salamov A."/>
            <person name="Schwelm A."/>
            <person name="Schijlen E."/>
            <person name="Sun H."/>
            <person name="van den Burg H.A."/>
            <person name="van Ham R.C.H.J."/>
            <person name="Zhang S."/>
            <person name="Goodwin S.B."/>
            <person name="Grigoriev I.V."/>
            <person name="Collemare J."/>
            <person name="Bradshaw R.E."/>
        </authorList>
    </citation>
    <scope>NUCLEOTIDE SEQUENCE [LARGE SCALE GENOMIC DNA]</scope>
    <source>
        <strain evidence="3">NZE10 / CBS 128990</strain>
    </source>
</reference>
<evidence type="ECO:0000313" key="3">
    <source>
        <dbReference type="Proteomes" id="UP000016933"/>
    </source>
</evidence>
<protein>
    <submittedName>
        <fullName evidence="2">Uncharacterized protein</fullName>
    </submittedName>
</protein>
<keyword evidence="3" id="KW-1185">Reference proteome</keyword>
<dbReference type="Proteomes" id="UP000016933">
    <property type="component" value="Unassembled WGS sequence"/>
</dbReference>
<reference evidence="2 3" key="2">
    <citation type="journal article" date="2012" name="PLoS Pathog.">
        <title>Diverse lifestyles and strategies of plant pathogenesis encoded in the genomes of eighteen Dothideomycetes fungi.</title>
        <authorList>
            <person name="Ohm R.A."/>
            <person name="Feau N."/>
            <person name="Henrissat B."/>
            <person name="Schoch C.L."/>
            <person name="Horwitz B.A."/>
            <person name="Barry K.W."/>
            <person name="Condon B.J."/>
            <person name="Copeland A.C."/>
            <person name="Dhillon B."/>
            <person name="Glaser F."/>
            <person name="Hesse C.N."/>
            <person name="Kosti I."/>
            <person name="LaButti K."/>
            <person name="Lindquist E.A."/>
            <person name="Lucas S."/>
            <person name="Salamov A.A."/>
            <person name="Bradshaw R.E."/>
            <person name="Ciuffetti L."/>
            <person name="Hamelin R.C."/>
            <person name="Kema G.H.J."/>
            <person name="Lawrence C."/>
            <person name="Scott J.A."/>
            <person name="Spatafora J.W."/>
            <person name="Turgeon B.G."/>
            <person name="de Wit P.J.G.M."/>
            <person name="Zhong S."/>
            <person name="Goodwin S.B."/>
            <person name="Grigoriev I.V."/>
        </authorList>
    </citation>
    <scope>NUCLEOTIDE SEQUENCE [LARGE SCALE GENOMIC DNA]</scope>
    <source>
        <strain evidence="3">NZE10 / CBS 128990</strain>
    </source>
</reference>
<evidence type="ECO:0000256" key="1">
    <source>
        <dbReference type="SAM" id="MobiDB-lite"/>
    </source>
</evidence>
<accession>N1PFW8</accession>
<dbReference type="AlphaFoldDB" id="N1PFW8"/>
<sequence length="241" mass="27262">MTAAIQPQAKNAFAVMTQPYHYRYATCGNPAETCIKPFAHSKLSHVRFCNAYFGNTAADHDIEFEAEDLITTRMYGPCPSCLQQRVSNRTPDLALPAQVCRSSIVPHHLHCREDKCRRFFVIRKTTLRVEKPVSSGKVESSSDVARHGSQENAWSALFDEPGDSPPDTLDPRGFIVFHRHQEEESNRDFAQSRPSEKPRRKQSALRKQPTMLPQPDDGDVHADEDGLFDVDAGTVLLERRR</sequence>
<dbReference type="HOGENOM" id="CLU_1151772_0_0_1"/>
<gene>
    <name evidence="2" type="ORF">DOTSEDRAFT_38165</name>
</gene>
<evidence type="ECO:0000313" key="2">
    <source>
        <dbReference type="EMBL" id="EME40181.1"/>
    </source>
</evidence>
<organism evidence="2 3">
    <name type="scientific">Dothistroma septosporum (strain NZE10 / CBS 128990)</name>
    <name type="common">Red band needle blight fungus</name>
    <name type="synonym">Mycosphaerella pini</name>
    <dbReference type="NCBI Taxonomy" id="675120"/>
    <lineage>
        <taxon>Eukaryota</taxon>
        <taxon>Fungi</taxon>
        <taxon>Dikarya</taxon>
        <taxon>Ascomycota</taxon>
        <taxon>Pezizomycotina</taxon>
        <taxon>Dothideomycetes</taxon>
        <taxon>Dothideomycetidae</taxon>
        <taxon>Mycosphaerellales</taxon>
        <taxon>Mycosphaerellaceae</taxon>
        <taxon>Dothistroma</taxon>
    </lineage>
</organism>
<feature type="region of interest" description="Disordered" evidence="1">
    <location>
        <begin position="181"/>
        <end position="241"/>
    </location>
</feature>
<name>N1PFW8_DOTSN</name>
<dbReference type="EMBL" id="KB446544">
    <property type="protein sequence ID" value="EME40181.1"/>
    <property type="molecule type" value="Genomic_DNA"/>
</dbReference>